<dbReference type="Gramene" id="KRG96900">
    <property type="protein sequence ID" value="KRG96900"/>
    <property type="gene ID" value="GLYMA_19G239900"/>
</dbReference>
<name>K7N010_SOYBN</name>
<organism evidence="2">
    <name type="scientific">Glycine max</name>
    <name type="common">Soybean</name>
    <name type="synonym">Glycine hispida</name>
    <dbReference type="NCBI Taxonomy" id="3847"/>
    <lineage>
        <taxon>Eukaryota</taxon>
        <taxon>Viridiplantae</taxon>
        <taxon>Streptophyta</taxon>
        <taxon>Embryophyta</taxon>
        <taxon>Tracheophyta</taxon>
        <taxon>Spermatophyta</taxon>
        <taxon>Magnoliopsida</taxon>
        <taxon>eudicotyledons</taxon>
        <taxon>Gunneridae</taxon>
        <taxon>Pentapetalae</taxon>
        <taxon>rosids</taxon>
        <taxon>fabids</taxon>
        <taxon>Fabales</taxon>
        <taxon>Fabaceae</taxon>
        <taxon>Papilionoideae</taxon>
        <taxon>50 kb inversion clade</taxon>
        <taxon>NPAAA clade</taxon>
        <taxon>indigoferoid/millettioid clade</taxon>
        <taxon>Phaseoleae</taxon>
        <taxon>Glycine</taxon>
        <taxon>Glycine subgen. Soja</taxon>
    </lineage>
</organism>
<dbReference type="PaxDb" id="3847-GLYMA19G42840.1"/>
<keyword evidence="1" id="KW-0472">Membrane</keyword>
<dbReference type="Proteomes" id="UP000008827">
    <property type="component" value="Chromosome 19"/>
</dbReference>
<reference evidence="2" key="3">
    <citation type="submission" date="2018-07" db="EMBL/GenBank/DDBJ databases">
        <title>WGS assembly of Glycine max.</title>
        <authorList>
            <person name="Schmutz J."/>
            <person name="Cannon S."/>
            <person name="Schlueter J."/>
            <person name="Ma J."/>
            <person name="Mitros T."/>
            <person name="Nelson W."/>
            <person name="Hyten D."/>
            <person name="Song Q."/>
            <person name="Thelen J."/>
            <person name="Cheng J."/>
            <person name="Xu D."/>
            <person name="Hellsten U."/>
            <person name="May G."/>
            <person name="Yu Y."/>
            <person name="Sakurai T."/>
            <person name="Umezawa T."/>
            <person name="Bhattacharyya M."/>
            <person name="Sandhu D."/>
            <person name="Valliyodan B."/>
            <person name="Lindquist E."/>
            <person name="Peto M."/>
            <person name="Grant D."/>
            <person name="Shu S."/>
            <person name="Goodstein D."/>
            <person name="Barry K."/>
            <person name="Futrell-Griggs M."/>
            <person name="Abernathy B."/>
            <person name="Du J."/>
            <person name="Tian Z."/>
            <person name="Zhu L."/>
            <person name="Gill N."/>
            <person name="Joshi T."/>
            <person name="Libault M."/>
            <person name="Sethuraman A."/>
            <person name="Zhang X."/>
            <person name="Shinozaki K."/>
            <person name="Nguyen H."/>
            <person name="Wing R."/>
            <person name="Cregan P."/>
            <person name="Specht J."/>
            <person name="Grimwood J."/>
            <person name="Rokhsar D."/>
            <person name="Stacey G."/>
            <person name="Shoemaker R."/>
            <person name="Jackson S."/>
        </authorList>
    </citation>
    <scope>NUCLEOTIDE SEQUENCE</scope>
    <source>
        <tissue evidence="2">Callus</tissue>
    </source>
</reference>
<evidence type="ECO:0000313" key="3">
    <source>
        <dbReference type="EnsemblPlants" id="KRG96900"/>
    </source>
</evidence>
<keyword evidence="1" id="KW-0812">Transmembrane</keyword>
<dbReference type="InParanoid" id="K7N010"/>
<protein>
    <submittedName>
        <fullName evidence="2 3">Uncharacterized protein</fullName>
    </submittedName>
</protein>
<dbReference type="EMBL" id="CM000852">
    <property type="protein sequence ID" value="KRG96900.1"/>
    <property type="molecule type" value="Genomic_DNA"/>
</dbReference>
<gene>
    <name evidence="2" type="ORF">GLYMA_19G239900</name>
</gene>
<proteinExistence type="predicted"/>
<dbReference type="HOGENOM" id="CLU_3145507_0_0_1"/>
<feature type="transmembrane region" description="Helical" evidence="1">
    <location>
        <begin position="21"/>
        <end position="42"/>
    </location>
</feature>
<evidence type="ECO:0000313" key="2">
    <source>
        <dbReference type="EMBL" id="KRG96900.1"/>
    </source>
</evidence>
<sequence>MGRKARTNMRIYTVQKTIKSHLGLSFSIYINIFKIGLVKTLVQGSMIQL</sequence>
<keyword evidence="1" id="KW-1133">Transmembrane helix</keyword>
<reference evidence="3" key="2">
    <citation type="submission" date="2018-02" db="UniProtKB">
        <authorList>
            <consortium name="EnsemblPlants"/>
        </authorList>
    </citation>
    <scope>IDENTIFICATION</scope>
    <source>
        <strain evidence="3">Williams 82</strain>
    </source>
</reference>
<dbReference type="AlphaFoldDB" id="K7N010"/>
<evidence type="ECO:0000256" key="1">
    <source>
        <dbReference type="SAM" id="Phobius"/>
    </source>
</evidence>
<dbReference type="EnsemblPlants" id="KRG96900">
    <property type="protein sequence ID" value="KRG96900"/>
    <property type="gene ID" value="GLYMA_19G239900"/>
</dbReference>
<reference evidence="2 3" key="1">
    <citation type="journal article" date="2010" name="Nature">
        <title>Genome sequence of the palaeopolyploid soybean.</title>
        <authorList>
            <person name="Schmutz J."/>
            <person name="Cannon S.B."/>
            <person name="Schlueter J."/>
            <person name="Ma J."/>
            <person name="Mitros T."/>
            <person name="Nelson W."/>
            <person name="Hyten D.L."/>
            <person name="Song Q."/>
            <person name="Thelen J.J."/>
            <person name="Cheng J."/>
            <person name="Xu D."/>
            <person name="Hellsten U."/>
            <person name="May G.D."/>
            <person name="Yu Y."/>
            <person name="Sakurai T."/>
            <person name="Umezawa T."/>
            <person name="Bhattacharyya M.K."/>
            <person name="Sandhu D."/>
            <person name="Valliyodan B."/>
            <person name="Lindquist E."/>
            <person name="Peto M."/>
            <person name="Grant D."/>
            <person name="Shu S."/>
            <person name="Goodstein D."/>
            <person name="Barry K."/>
            <person name="Futrell-Griggs M."/>
            <person name="Abernathy B."/>
            <person name="Du J."/>
            <person name="Tian Z."/>
            <person name="Zhu L."/>
            <person name="Gill N."/>
            <person name="Joshi T."/>
            <person name="Libault M."/>
            <person name="Sethuraman A."/>
            <person name="Zhang X.-C."/>
            <person name="Shinozaki K."/>
            <person name="Nguyen H.T."/>
            <person name="Wing R.A."/>
            <person name="Cregan P."/>
            <person name="Specht J."/>
            <person name="Grimwood J."/>
            <person name="Rokhsar D."/>
            <person name="Stacey G."/>
            <person name="Shoemaker R.C."/>
            <person name="Jackson S.A."/>
        </authorList>
    </citation>
    <scope>NUCLEOTIDE SEQUENCE [LARGE SCALE GENOMIC DNA]</scope>
    <source>
        <strain evidence="3">cv. Williams 82</strain>
        <tissue evidence="2">Callus</tissue>
    </source>
</reference>
<keyword evidence="4" id="KW-1185">Reference proteome</keyword>
<evidence type="ECO:0000313" key="4">
    <source>
        <dbReference type="Proteomes" id="UP000008827"/>
    </source>
</evidence>
<accession>K7N010</accession>